<accession>A0A6I3KJA9</accession>
<reference evidence="1 2" key="1">
    <citation type="submission" date="2019-11" db="EMBL/GenBank/DDBJ databases">
        <title>Identification of a novel strain.</title>
        <authorList>
            <person name="Xu Q."/>
            <person name="Wang G."/>
        </authorList>
    </citation>
    <scope>NUCLEOTIDE SEQUENCE [LARGE SCALE GENOMIC DNA]</scope>
    <source>
        <strain evidence="2">xq</strain>
    </source>
</reference>
<organism evidence="1 2">
    <name type="scientific">Hyphomicrobium album</name>
    <dbReference type="NCBI Taxonomy" id="2665159"/>
    <lineage>
        <taxon>Bacteria</taxon>
        <taxon>Pseudomonadati</taxon>
        <taxon>Pseudomonadota</taxon>
        <taxon>Alphaproteobacteria</taxon>
        <taxon>Hyphomicrobiales</taxon>
        <taxon>Hyphomicrobiaceae</taxon>
        <taxon>Hyphomicrobium</taxon>
    </lineage>
</organism>
<name>A0A6I3KJA9_9HYPH</name>
<evidence type="ECO:0000313" key="1">
    <source>
        <dbReference type="EMBL" id="MTD92871.1"/>
    </source>
</evidence>
<dbReference type="RefSeq" id="WP_154737461.1">
    <property type="nucleotide sequence ID" value="NZ_WMBQ01000001.1"/>
</dbReference>
<sequence>MAFPNPDVPLRRHVGQTGQRVAVAASQTAAILGAAGAVGDYIAGLLVVPTTVDAGAIAVLDNAASTTVFAGGTASLDSLAPFFIPLGWKSINGAWKVTTGAGLSVIAVGEFSVAAALVERAGVTLVPLSLDANEIEEASAEDTVVGALQGKTTGSSLSLTGTAGNRFKLTGTNIVAGAVATAAGEYEVTVRETLAGASNTPNDTVLKITATEA</sequence>
<dbReference type="Proteomes" id="UP000440694">
    <property type="component" value="Unassembled WGS sequence"/>
</dbReference>
<keyword evidence="2" id="KW-1185">Reference proteome</keyword>
<dbReference type="EMBL" id="WMBQ01000001">
    <property type="protein sequence ID" value="MTD92871.1"/>
    <property type="molecule type" value="Genomic_DNA"/>
</dbReference>
<protein>
    <submittedName>
        <fullName evidence="1">Uncharacterized protein</fullName>
    </submittedName>
</protein>
<evidence type="ECO:0000313" key="2">
    <source>
        <dbReference type="Proteomes" id="UP000440694"/>
    </source>
</evidence>
<gene>
    <name evidence="1" type="ORF">GIW81_00825</name>
</gene>
<comment type="caution">
    <text evidence="1">The sequence shown here is derived from an EMBL/GenBank/DDBJ whole genome shotgun (WGS) entry which is preliminary data.</text>
</comment>
<proteinExistence type="predicted"/>
<dbReference type="AlphaFoldDB" id="A0A6I3KJA9"/>